<dbReference type="InterPro" id="IPR003660">
    <property type="entry name" value="HAMP_dom"/>
</dbReference>
<dbReference type="SUPFAM" id="SSF58104">
    <property type="entry name" value="Methyl-accepting chemotaxis protein (MCP) signaling domain"/>
    <property type="match status" value="1"/>
</dbReference>
<dbReference type="EMBL" id="BSKO01000001">
    <property type="protein sequence ID" value="GLO67673.1"/>
    <property type="molecule type" value="Genomic_DNA"/>
</dbReference>
<dbReference type="PROSITE" id="PS50885">
    <property type="entry name" value="HAMP"/>
    <property type="match status" value="1"/>
</dbReference>
<dbReference type="InterPro" id="IPR004089">
    <property type="entry name" value="MCPsignal_dom"/>
</dbReference>
<feature type="transmembrane region" description="Helical" evidence="8">
    <location>
        <begin position="12"/>
        <end position="34"/>
    </location>
</feature>
<evidence type="ECO:0000256" key="7">
    <source>
        <dbReference type="SAM" id="MobiDB-lite"/>
    </source>
</evidence>
<keyword evidence="3 8" id="KW-0472">Membrane</keyword>
<reference evidence="11 12" key="1">
    <citation type="submission" date="2023-02" db="EMBL/GenBank/DDBJ databases">
        <title>Oceanobacillus kimchii IFOP_LL358 isolated form Alexandrium catenella lab strain.</title>
        <authorList>
            <person name="Gajardo G."/>
            <person name="Ueki S."/>
            <person name="Maruyama F."/>
        </authorList>
    </citation>
    <scope>NUCLEOTIDE SEQUENCE [LARGE SCALE GENOMIC DNA]</scope>
    <source>
        <strain evidence="11 12">IFOP_LL358</strain>
    </source>
</reference>
<evidence type="ECO:0000313" key="12">
    <source>
        <dbReference type="Proteomes" id="UP001275436"/>
    </source>
</evidence>
<dbReference type="Pfam" id="PF00015">
    <property type="entry name" value="MCPsignal"/>
    <property type="match status" value="1"/>
</dbReference>
<evidence type="ECO:0000256" key="3">
    <source>
        <dbReference type="ARBA" id="ARBA00023136"/>
    </source>
</evidence>
<evidence type="ECO:0000256" key="2">
    <source>
        <dbReference type="ARBA" id="ARBA00022475"/>
    </source>
</evidence>
<keyword evidence="8" id="KW-0812">Transmembrane</keyword>
<feature type="transmembrane region" description="Helical" evidence="8">
    <location>
        <begin position="49"/>
        <end position="70"/>
    </location>
</feature>
<dbReference type="SMART" id="SM00283">
    <property type="entry name" value="MA"/>
    <property type="match status" value="1"/>
</dbReference>
<gene>
    <name evidence="11" type="primary">mcpA_2</name>
    <name evidence="11" type="ORF">MACH08_34570</name>
</gene>
<dbReference type="Gene3D" id="1.10.287.950">
    <property type="entry name" value="Methyl-accepting chemotaxis protein"/>
    <property type="match status" value="1"/>
</dbReference>
<keyword evidence="12" id="KW-1185">Reference proteome</keyword>
<evidence type="ECO:0000259" key="10">
    <source>
        <dbReference type="PROSITE" id="PS50885"/>
    </source>
</evidence>
<dbReference type="Proteomes" id="UP001275436">
    <property type="component" value="Unassembled WGS sequence"/>
</dbReference>
<dbReference type="PANTHER" id="PTHR32089">
    <property type="entry name" value="METHYL-ACCEPTING CHEMOTAXIS PROTEIN MCPB"/>
    <property type="match status" value="1"/>
</dbReference>
<evidence type="ECO:0000256" key="6">
    <source>
        <dbReference type="PROSITE-ProRule" id="PRU00284"/>
    </source>
</evidence>
<feature type="domain" description="HAMP" evidence="10">
    <location>
        <begin position="71"/>
        <end position="124"/>
    </location>
</feature>
<evidence type="ECO:0000256" key="8">
    <source>
        <dbReference type="SAM" id="Phobius"/>
    </source>
</evidence>
<comment type="similarity">
    <text evidence="5">Belongs to the methyl-accepting chemotaxis (MCP) protein family.</text>
</comment>
<evidence type="ECO:0000259" key="9">
    <source>
        <dbReference type="PROSITE" id="PS50111"/>
    </source>
</evidence>
<sequence>MKKKYRFSLRLKLVFLITVLAMITYGFSALFIYVVNDYVQQFWTISDELYLTIILLLGIFWSGLLAFFAAKWITKPMENLEKVATEASLGNLDQQVIIPRSDDEIRSLSLAVNGMLENLNRMVHNIDTHFEKTNETVVQLKNASHTASQHSTAIGQSIVDISNGAESSSEATQQTAASVELATDLARKVQGKAEQSTDKSKSMLTTLQEGQRVVRQLVTGIQKLTNEQELSLKDVDHLKQNAKQVETIITLVGEIAEQTNLLALNASIEAARAGEHGKGFAVVAEEIRKLADQSAQAVQQISELIGAIQHDVTQVVEKINENVQYAKEEAKQGEGTNRTIEQMADSIKDVANEIEMIHQLVDQQLHSIQDTVQQSQEVAAIAEETSAGTEEVNAAIQEQVITMEQVDQLAHEMEQHANNLKSQINQFKVRKHEVESNVEPFEAEKEESYLEKSESTLTKNRNKEVS</sequence>
<dbReference type="SMART" id="SM00304">
    <property type="entry name" value="HAMP"/>
    <property type="match status" value="1"/>
</dbReference>
<feature type="compositionally biased region" description="Basic and acidic residues" evidence="7">
    <location>
        <begin position="442"/>
        <end position="454"/>
    </location>
</feature>
<evidence type="ECO:0000256" key="5">
    <source>
        <dbReference type="ARBA" id="ARBA00029447"/>
    </source>
</evidence>
<proteinExistence type="inferred from homology"/>
<dbReference type="CDD" id="cd06225">
    <property type="entry name" value="HAMP"/>
    <property type="match status" value="1"/>
</dbReference>
<name>A0ABQ5TLG9_9BACI</name>
<dbReference type="Pfam" id="PF00672">
    <property type="entry name" value="HAMP"/>
    <property type="match status" value="1"/>
</dbReference>
<accession>A0ABQ5TLG9</accession>
<comment type="caution">
    <text evidence="11">The sequence shown here is derived from an EMBL/GenBank/DDBJ whole genome shotgun (WGS) entry which is preliminary data.</text>
</comment>
<dbReference type="PANTHER" id="PTHR32089:SF114">
    <property type="entry name" value="METHYL-ACCEPTING CHEMOTAXIS PROTEIN MCPB"/>
    <property type="match status" value="1"/>
</dbReference>
<dbReference type="PROSITE" id="PS50111">
    <property type="entry name" value="CHEMOTAXIS_TRANSDUC_2"/>
    <property type="match status" value="1"/>
</dbReference>
<feature type="region of interest" description="Disordered" evidence="7">
    <location>
        <begin position="436"/>
        <end position="466"/>
    </location>
</feature>
<evidence type="ECO:0000256" key="4">
    <source>
        <dbReference type="ARBA" id="ARBA00023224"/>
    </source>
</evidence>
<protein>
    <submittedName>
        <fullName evidence="11">Methyl-accepting chemotaxis protein</fullName>
    </submittedName>
</protein>
<comment type="subcellular location">
    <subcellularLocation>
        <location evidence="1">Cell membrane</location>
    </subcellularLocation>
</comment>
<dbReference type="RefSeq" id="WP_017798207.1">
    <property type="nucleotide sequence ID" value="NZ_BSKO01000001.1"/>
</dbReference>
<organism evidence="11 12">
    <name type="scientific">Oceanobacillus kimchii</name>
    <dbReference type="NCBI Taxonomy" id="746691"/>
    <lineage>
        <taxon>Bacteria</taxon>
        <taxon>Bacillati</taxon>
        <taxon>Bacillota</taxon>
        <taxon>Bacilli</taxon>
        <taxon>Bacillales</taxon>
        <taxon>Bacillaceae</taxon>
        <taxon>Oceanobacillus</taxon>
    </lineage>
</organism>
<dbReference type="Gene3D" id="6.10.340.10">
    <property type="match status" value="1"/>
</dbReference>
<keyword evidence="8" id="KW-1133">Transmembrane helix</keyword>
<evidence type="ECO:0000256" key="1">
    <source>
        <dbReference type="ARBA" id="ARBA00004236"/>
    </source>
</evidence>
<feature type="domain" description="Methyl-accepting transducer" evidence="9">
    <location>
        <begin position="143"/>
        <end position="393"/>
    </location>
</feature>
<keyword evidence="4 6" id="KW-0807">Transducer</keyword>
<keyword evidence="2" id="KW-1003">Cell membrane</keyword>
<evidence type="ECO:0000313" key="11">
    <source>
        <dbReference type="EMBL" id="GLO67673.1"/>
    </source>
</evidence>